<evidence type="ECO:0000256" key="1">
    <source>
        <dbReference type="SAM" id="MobiDB-lite"/>
    </source>
</evidence>
<evidence type="ECO:0000313" key="2">
    <source>
        <dbReference type="EMBL" id="KRX10979.1"/>
    </source>
</evidence>
<organism evidence="2 3">
    <name type="scientific">Pseudocohnilembus persalinus</name>
    <name type="common">Ciliate</name>
    <dbReference type="NCBI Taxonomy" id="266149"/>
    <lineage>
        <taxon>Eukaryota</taxon>
        <taxon>Sar</taxon>
        <taxon>Alveolata</taxon>
        <taxon>Ciliophora</taxon>
        <taxon>Intramacronucleata</taxon>
        <taxon>Oligohymenophorea</taxon>
        <taxon>Scuticociliatia</taxon>
        <taxon>Philasterida</taxon>
        <taxon>Pseudocohnilembidae</taxon>
        <taxon>Pseudocohnilembus</taxon>
    </lineage>
</organism>
<protein>
    <submittedName>
        <fullName evidence="2">Uncharacterized protein</fullName>
    </submittedName>
</protein>
<dbReference type="Proteomes" id="UP000054937">
    <property type="component" value="Unassembled WGS sequence"/>
</dbReference>
<feature type="region of interest" description="Disordered" evidence="1">
    <location>
        <begin position="94"/>
        <end position="124"/>
    </location>
</feature>
<feature type="compositionally biased region" description="Acidic residues" evidence="1">
    <location>
        <begin position="108"/>
        <end position="123"/>
    </location>
</feature>
<proteinExistence type="predicted"/>
<gene>
    <name evidence="2" type="ORF">PPERSA_12103</name>
</gene>
<dbReference type="InParanoid" id="A0A0V0R933"/>
<keyword evidence="3" id="KW-1185">Reference proteome</keyword>
<sequence length="271" mass="31010">MYNDYEIQSDWCNASEEQCGQCDGTWCEEQPKTEGICYIDVCGCPDNWLNSWCDLEEAQFESEWCQENNLRCEQCGGYWCEGEQLVEAEFDGENQNNQDQDQNNQDNQDQDQDQEEAEGEENYSESGVCYIDVCGCPSDFLNDWCDVETAQFGSSWCQANSKNCEECLGYWCEGDDLVEDEKEEEHLCYISECGCPGNFQQDWCEASYNYLPNGYCQETEGKCLECQGVWCAVANDDEQEIDEDGEDEQTIGANINLFYAGFAIVLMVLNM</sequence>
<dbReference type="AlphaFoldDB" id="A0A0V0R933"/>
<evidence type="ECO:0000313" key="3">
    <source>
        <dbReference type="Proteomes" id="UP000054937"/>
    </source>
</evidence>
<name>A0A0V0R933_PSEPJ</name>
<dbReference type="EMBL" id="LDAU01000013">
    <property type="protein sequence ID" value="KRX10979.1"/>
    <property type="molecule type" value="Genomic_DNA"/>
</dbReference>
<reference evidence="2 3" key="1">
    <citation type="journal article" date="2015" name="Sci. Rep.">
        <title>Genome of the facultative scuticociliatosis pathogen Pseudocohnilembus persalinus provides insight into its virulence through horizontal gene transfer.</title>
        <authorList>
            <person name="Xiong J."/>
            <person name="Wang G."/>
            <person name="Cheng J."/>
            <person name="Tian M."/>
            <person name="Pan X."/>
            <person name="Warren A."/>
            <person name="Jiang C."/>
            <person name="Yuan D."/>
            <person name="Miao W."/>
        </authorList>
    </citation>
    <scope>NUCLEOTIDE SEQUENCE [LARGE SCALE GENOMIC DNA]</scope>
    <source>
        <strain evidence="2">36N120E</strain>
    </source>
</reference>
<accession>A0A0V0R933</accession>
<feature type="compositionally biased region" description="Low complexity" evidence="1">
    <location>
        <begin position="94"/>
        <end position="107"/>
    </location>
</feature>
<comment type="caution">
    <text evidence="2">The sequence shown here is derived from an EMBL/GenBank/DDBJ whole genome shotgun (WGS) entry which is preliminary data.</text>
</comment>